<dbReference type="PIRSF" id="PIRSF036893">
    <property type="entry name" value="Lipocalin_ApoD"/>
    <property type="match status" value="1"/>
</dbReference>
<dbReference type="Gene3D" id="2.40.128.20">
    <property type="match status" value="1"/>
</dbReference>
<comment type="subunit">
    <text evidence="2">Homodimer.</text>
</comment>
<comment type="similarity">
    <text evidence="1 2">Belongs to the calycin superfamily. Lipocalin family.</text>
</comment>
<dbReference type="EMBL" id="JADUNO010000024">
    <property type="protein sequence ID" value="MBH1639665.1"/>
    <property type="molecule type" value="Genomic_DNA"/>
</dbReference>
<evidence type="ECO:0000259" key="3">
    <source>
        <dbReference type="Pfam" id="PF08212"/>
    </source>
</evidence>
<dbReference type="PANTHER" id="PTHR10612">
    <property type="entry name" value="APOLIPOPROTEIN D"/>
    <property type="match status" value="1"/>
</dbReference>
<keyword evidence="2" id="KW-0732">Signal</keyword>
<dbReference type="GO" id="GO:0006950">
    <property type="term" value="P:response to stress"/>
    <property type="evidence" value="ECO:0007669"/>
    <property type="project" value="UniProtKB-ARBA"/>
</dbReference>
<evidence type="ECO:0000313" key="4">
    <source>
        <dbReference type="EMBL" id="MBH1639665.1"/>
    </source>
</evidence>
<proteinExistence type="inferred from homology"/>
<dbReference type="InterPro" id="IPR002446">
    <property type="entry name" value="Lipocalin_bac"/>
</dbReference>
<comment type="function">
    <text evidence="2">Involved in the storage or transport of lipids necessary for membrane maintenance under stressful conditions. Displays a binding preference for lysophospholipids.</text>
</comment>
<organism evidence="4 5">
    <name type="scientific">Stenotrophomonas maltophilia</name>
    <name type="common">Pseudomonas maltophilia</name>
    <name type="synonym">Xanthomonas maltophilia</name>
    <dbReference type="NCBI Taxonomy" id="40324"/>
    <lineage>
        <taxon>Bacteria</taxon>
        <taxon>Pseudomonadati</taxon>
        <taxon>Pseudomonadota</taxon>
        <taxon>Gammaproteobacteria</taxon>
        <taxon>Lysobacterales</taxon>
        <taxon>Lysobacteraceae</taxon>
        <taxon>Stenotrophomonas</taxon>
        <taxon>Stenotrophomonas maltophilia group</taxon>
    </lineage>
</organism>
<dbReference type="PRINTS" id="PR01171">
    <property type="entry name" value="BCTLIPOCALIN"/>
</dbReference>
<evidence type="ECO:0000313" key="5">
    <source>
        <dbReference type="Proteomes" id="UP000616785"/>
    </source>
</evidence>
<feature type="chain" id="PRO_5041501418" description="Outer membrane lipoprotein Blc" evidence="2">
    <location>
        <begin position="21"/>
        <end position="183"/>
    </location>
</feature>
<dbReference type="Pfam" id="PF08212">
    <property type="entry name" value="Lipocalin_2"/>
    <property type="match status" value="1"/>
</dbReference>
<protein>
    <recommendedName>
        <fullName evidence="2">Outer membrane lipoprotein Blc</fullName>
    </recommendedName>
</protein>
<evidence type="ECO:0000256" key="1">
    <source>
        <dbReference type="ARBA" id="ARBA00006889"/>
    </source>
</evidence>
<dbReference type="GO" id="GO:0008289">
    <property type="term" value="F:lipid binding"/>
    <property type="evidence" value="ECO:0007669"/>
    <property type="project" value="UniProtKB-UniRule"/>
</dbReference>
<dbReference type="PANTHER" id="PTHR10612:SF34">
    <property type="entry name" value="APOLIPOPROTEIN D"/>
    <property type="match status" value="1"/>
</dbReference>
<comment type="caution">
    <text evidence="4">The sequence shown here is derived from an EMBL/GenBank/DDBJ whole genome shotgun (WGS) entry which is preliminary data.</text>
</comment>
<keyword evidence="2" id="KW-0472">Membrane</keyword>
<feature type="domain" description="Lipocalin/cytosolic fatty-acid binding" evidence="3">
    <location>
        <begin position="30"/>
        <end position="174"/>
    </location>
</feature>
<dbReference type="InterPro" id="IPR022272">
    <property type="entry name" value="Lipocalin_CS"/>
</dbReference>
<dbReference type="SUPFAM" id="SSF50814">
    <property type="entry name" value="Lipocalins"/>
    <property type="match status" value="1"/>
</dbReference>
<dbReference type="GO" id="GO:0009279">
    <property type="term" value="C:cell outer membrane"/>
    <property type="evidence" value="ECO:0007669"/>
    <property type="project" value="UniProtKB-SubCell"/>
</dbReference>
<evidence type="ECO:0000256" key="2">
    <source>
        <dbReference type="PIRNR" id="PIRNR036893"/>
    </source>
</evidence>
<dbReference type="AlphaFoldDB" id="A0AA41CE69"/>
<gene>
    <name evidence="4" type="ORF">I5U57_09440</name>
</gene>
<dbReference type="InterPro" id="IPR012674">
    <property type="entry name" value="Calycin"/>
</dbReference>
<dbReference type="PROSITE" id="PS00213">
    <property type="entry name" value="LIPOCALIN"/>
    <property type="match status" value="1"/>
</dbReference>
<keyword evidence="2" id="KW-0998">Cell outer membrane</keyword>
<reference evidence="4" key="1">
    <citation type="submission" date="2020-11" db="EMBL/GenBank/DDBJ databases">
        <title>Enhanced detection system for hospital associated transmission using whole genome sequencing surveillance.</title>
        <authorList>
            <person name="Harrison L.H."/>
            <person name="Van Tyne D."/>
            <person name="Marsh J.W."/>
            <person name="Griffith M.P."/>
            <person name="Snyder D.J."/>
            <person name="Cooper V.S."/>
            <person name="Mustapha M."/>
        </authorList>
    </citation>
    <scope>NUCLEOTIDE SEQUENCE</scope>
    <source>
        <strain evidence="4">STEN00092</strain>
    </source>
</reference>
<name>A0AA41CE69_STEMA</name>
<dbReference type="InterPro" id="IPR000566">
    <property type="entry name" value="Lipocln_cytosolic_FA-bd_dom"/>
</dbReference>
<dbReference type="InterPro" id="IPR047202">
    <property type="entry name" value="Lipocalin_Blc-like_dom"/>
</dbReference>
<sequence length="183" mass="20594">MHLRPALLACLLLAALPVIAAEPVRAVDMLDIDRYAGQWHEIAHLPVSFQKQCVGEITANYGLRRDGRISVTNACRNGDGERVVAEGVARPVAGHPGQLQVRFVPDWLSWVPLVWADYWVLALDPDYQWALVGEPDRKYLWILSRLPEMDRAQFEQLKAKAETMGYDLGPLRLMAPIRDTPAD</sequence>
<feature type="signal peptide" evidence="2">
    <location>
        <begin position="1"/>
        <end position="20"/>
    </location>
</feature>
<keyword evidence="2" id="KW-0449">Lipoprotein</keyword>
<dbReference type="InterPro" id="IPR022271">
    <property type="entry name" value="Lipocalin_ApoD"/>
</dbReference>
<dbReference type="Proteomes" id="UP000616785">
    <property type="component" value="Unassembled WGS sequence"/>
</dbReference>
<dbReference type="CDD" id="cd19438">
    <property type="entry name" value="lipocalin_Blc-like"/>
    <property type="match status" value="1"/>
</dbReference>
<comment type="subcellular location">
    <subcellularLocation>
        <location evidence="2">Cell outer membrane</location>
    </subcellularLocation>
</comment>
<accession>A0AA41CE69</accession>
<keyword evidence="2" id="KW-0446">Lipid-binding</keyword>